<evidence type="ECO:0000313" key="2">
    <source>
        <dbReference type="EMBL" id="MFC6592529.1"/>
    </source>
</evidence>
<comment type="caution">
    <text evidence="2">The sequence shown here is derived from an EMBL/GenBank/DDBJ whole genome shotgun (WGS) entry which is preliminary data.</text>
</comment>
<dbReference type="SMART" id="SM00065">
    <property type="entry name" value="GAF"/>
    <property type="match status" value="1"/>
</dbReference>
<dbReference type="Pfam" id="PF01590">
    <property type="entry name" value="GAF"/>
    <property type="match status" value="1"/>
</dbReference>
<organism evidence="2 3">
    <name type="scientific">Deinococcus lacus</name>
    <dbReference type="NCBI Taxonomy" id="392561"/>
    <lineage>
        <taxon>Bacteria</taxon>
        <taxon>Thermotogati</taxon>
        <taxon>Deinococcota</taxon>
        <taxon>Deinococci</taxon>
        <taxon>Deinococcales</taxon>
        <taxon>Deinococcaceae</taxon>
        <taxon>Deinococcus</taxon>
    </lineage>
</organism>
<dbReference type="InterPro" id="IPR003018">
    <property type="entry name" value="GAF"/>
</dbReference>
<dbReference type="InterPro" id="IPR029016">
    <property type="entry name" value="GAF-like_dom_sf"/>
</dbReference>
<reference evidence="3" key="1">
    <citation type="journal article" date="2019" name="Int. J. Syst. Evol. Microbiol.">
        <title>The Global Catalogue of Microorganisms (GCM) 10K type strain sequencing project: providing services to taxonomists for standard genome sequencing and annotation.</title>
        <authorList>
            <consortium name="The Broad Institute Genomics Platform"/>
            <consortium name="The Broad Institute Genome Sequencing Center for Infectious Disease"/>
            <person name="Wu L."/>
            <person name="Ma J."/>
        </authorList>
    </citation>
    <scope>NUCLEOTIDE SEQUENCE [LARGE SCALE GENOMIC DNA]</scope>
    <source>
        <strain evidence="3">CGMCC 1.15772</strain>
    </source>
</reference>
<dbReference type="Gene3D" id="3.30.450.40">
    <property type="match status" value="2"/>
</dbReference>
<accession>A0ABW1YE25</accession>
<evidence type="ECO:0000259" key="1">
    <source>
        <dbReference type="SMART" id="SM00065"/>
    </source>
</evidence>
<feature type="domain" description="GAF" evidence="1">
    <location>
        <begin position="147"/>
        <end position="299"/>
    </location>
</feature>
<dbReference type="SUPFAM" id="SSF55781">
    <property type="entry name" value="GAF domain-like"/>
    <property type="match status" value="2"/>
</dbReference>
<name>A0ABW1YE25_9DEIO</name>
<evidence type="ECO:0000313" key="3">
    <source>
        <dbReference type="Proteomes" id="UP001596297"/>
    </source>
</evidence>
<gene>
    <name evidence="2" type="ORF">ACFP81_11340</name>
</gene>
<dbReference type="RefSeq" id="WP_380083561.1">
    <property type="nucleotide sequence ID" value="NZ_JBHSWD010000001.1"/>
</dbReference>
<proteinExistence type="predicted"/>
<protein>
    <submittedName>
        <fullName evidence="2">GAF domain-containing protein</fullName>
    </submittedName>
</protein>
<dbReference type="Proteomes" id="UP001596297">
    <property type="component" value="Unassembled WGS sequence"/>
</dbReference>
<sequence>MVPGSPPAFPPRLSAAGSAGEFAACLAAYAYSLTEAHGVQVWVGDASFMQPLAAEGRGVSLSSGAEARAALVSGAVQAQGMVWALPFGGGVLECLGADPERCLELEALRPLLTLALEGVQAREARRGRGRVAEVVEGLVRRVGGSLDLPHVLTATAESAAHALGLPRAFVGLLAAEDPARPGQRRTAELYAHGFTDLEGSVGVGPVTYERLFGRGEVVVFDAVRDAQTPLAAGLSELSPALALIAPLTVRGEPLGVLYVDCPPAALTQPFDPEDHAVLLALAEQAALAIENARRYHRETRRREAAEALREAGVALLGSLALPQTLQEVLSLAKNLFGADGVAAYQLQPDRRTLTIHSALGVPSEFVLRVRGKLGAGVPGRALALGSRVQETDWPASGEGAVAAIPGHCWRAASTLTGAWWRCRCRHGWGLLCPDPLFSGTAAARRGAAGPDRCVCCSGRLGRRKCPAIRGRVAPRTRSRRTA</sequence>
<dbReference type="EMBL" id="JBHSWD010000001">
    <property type="protein sequence ID" value="MFC6592529.1"/>
    <property type="molecule type" value="Genomic_DNA"/>
</dbReference>
<keyword evidence="3" id="KW-1185">Reference proteome</keyword>